<organism evidence="7 10">
    <name type="scientific">Aeromicrobium tamlense</name>
    <dbReference type="NCBI Taxonomy" id="375541"/>
    <lineage>
        <taxon>Bacteria</taxon>
        <taxon>Bacillati</taxon>
        <taxon>Actinomycetota</taxon>
        <taxon>Actinomycetes</taxon>
        <taxon>Propionibacteriales</taxon>
        <taxon>Nocardioidaceae</taxon>
        <taxon>Aeromicrobium</taxon>
    </lineage>
</organism>
<keyword evidence="3 6" id="KW-0812">Transmembrane</keyword>
<keyword evidence="9" id="KW-1185">Reference proteome</keyword>
<keyword evidence="4 6" id="KW-1133">Transmembrane helix</keyword>
<dbReference type="RefSeq" id="WP_179423754.1">
    <property type="nucleotide sequence ID" value="NZ_BAAAMP010000002.1"/>
</dbReference>
<evidence type="ECO:0000256" key="5">
    <source>
        <dbReference type="ARBA" id="ARBA00023136"/>
    </source>
</evidence>
<feature type="transmembrane region" description="Helical" evidence="6">
    <location>
        <begin position="53"/>
        <end position="75"/>
    </location>
</feature>
<evidence type="ECO:0000256" key="1">
    <source>
        <dbReference type="ARBA" id="ARBA00004651"/>
    </source>
</evidence>
<dbReference type="Proteomes" id="UP000659061">
    <property type="component" value="Unassembled WGS sequence"/>
</dbReference>
<keyword evidence="5 6" id="KW-0472">Membrane</keyword>
<feature type="transmembrane region" description="Helical" evidence="6">
    <location>
        <begin position="12"/>
        <end position="33"/>
    </location>
</feature>
<evidence type="ECO:0000313" key="9">
    <source>
        <dbReference type="Proteomes" id="UP000587211"/>
    </source>
</evidence>
<name>A0A8I0KHH9_9ACTN</name>
<feature type="transmembrane region" description="Helical" evidence="6">
    <location>
        <begin position="103"/>
        <end position="123"/>
    </location>
</feature>
<feature type="transmembrane region" description="Helical" evidence="6">
    <location>
        <begin position="263"/>
        <end position="289"/>
    </location>
</feature>
<dbReference type="GO" id="GO:0005886">
    <property type="term" value="C:plasma membrane"/>
    <property type="evidence" value="ECO:0007669"/>
    <property type="project" value="UniProtKB-SubCell"/>
</dbReference>
<feature type="transmembrane region" description="Helical" evidence="6">
    <location>
        <begin position="309"/>
        <end position="330"/>
    </location>
</feature>
<dbReference type="InterPro" id="IPR022791">
    <property type="entry name" value="L-PG_synthase/AglD"/>
</dbReference>
<sequence>MSPSTAEPRRRWLRFAVTVAVTLLILAVGISLADEIDWEGVRSSLARLEAWQLLVLCLGLLLRQWLNALPLALFIDGLPSWRAMQNDQAAILMTTVAPPPADYVMRFAIFTSWGIALPAAVAGSVMNTLSFYVVRFGAPVLGSLLMILLGTFHLGELLGALPSMLVSVAILGALWLAFRGEAFTAVLARRAGDLVARVRPKVSGEAWAESAAGFRRQVIGRVPRALPRSLLALTAMVLVDATLLVASLRFVGVDAQQVPAIEVVVAFLVAYPLTLFPFSGIGILDAVVIATLLSVGTDVYEEGVIAGFFVWRIVTIGGPILLGLLSVALWKWELLRRPTTPAA</sequence>
<gene>
    <name evidence="8" type="ORF">BJ975_000722</name>
    <name evidence="7" type="ORF">IDH50_00725</name>
</gene>
<feature type="transmembrane region" description="Helical" evidence="6">
    <location>
        <begin position="230"/>
        <end position="251"/>
    </location>
</feature>
<dbReference type="Pfam" id="PF03706">
    <property type="entry name" value="LPG_synthase_TM"/>
    <property type="match status" value="1"/>
</dbReference>
<evidence type="ECO:0000256" key="3">
    <source>
        <dbReference type="ARBA" id="ARBA00022692"/>
    </source>
</evidence>
<proteinExistence type="predicted"/>
<reference evidence="8 9" key="1">
    <citation type="submission" date="2020-07" db="EMBL/GenBank/DDBJ databases">
        <title>Sequencing the genomes of 1000 actinobacteria strains.</title>
        <authorList>
            <person name="Klenk H.-P."/>
        </authorList>
    </citation>
    <scope>NUCLEOTIDE SEQUENCE [LARGE SCALE GENOMIC DNA]</scope>
    <source>
        <strain evidence="8 9">DSM 19087</strain>
    </source>
</reference>
<evidence type="ECO:0000256" key="4">
    <source>
        <dbReference type="ARBA" id="ARBA00022989"/>
    </source>
</evidence>
<comment type="caution">
    <text evidence="7">The sequence shown here is derived from an EMBL/GenBank/DDBJ whole genome shotgun (WGS) entry which is preliminary data.</text>
</comment>
<evidence type="ECO:0000256" key="6">
    <source>
        <dbReference type="SAM" id="Phobius"/>
    </source>
</evidence>
<protein>
    <submittedName>
        <fullName evidence="7">Flippase-like domain-containing protein</fullName>
    </submittedName>
    <submittedName>
        <fullName evidence="8">Uncharacterized membrane protein YbhN (UPF0104 family)</fullName>
    </submittedName>
</protein>
<evidence type="ECO:0000313" key="8">
    <source>
        <dbReference type="EMBL" id="NYI37347.1"/>
    </source>
</evidence>
<dbReference type="EMBL" id="JACWMT010000001">
    <property type="protein sequence ID" value="MBD1268747.1"/>
    <property type="molecule type" value="Genomic_DNA"/>
</dbReference>
<evidence type="ECO:0000256" key="2">
    <source>
        <dbReference type="ARBA" id="ARBA00022475"/>
    </source>
</evidence>
<feature type="transmembrane region" description="Helical" evidence="6">
    <location>
        <begin position="157"/>
        <end position="178"/>
    </location>
</feature>
<evidence type="ECO:0000313" key="7">
    <source>
        <dbReference type="EMBL" id="MBD1268747.1"/>
    </source>
</evidence>
<reference evidence="7" key="2">
    <citation type="submission" date="2020-09" db="EMBL/GenBank/DDBJ databases">
        <title>Novel species in genus Aeromicrobium.</title>
        <authorList>
            <person name="Zhang G."/>
        </authorList>
    </citation>
    <scope>NUCLEOTIDE SEQUENCE</scope>
    <source>
        <strain evidence="7">SSW1-57</strain>
    </source>
</reference>
<dbReference type="EMBL" id="JACBZN010000001">
    <property type="protein sequence ID" value="NYI37347.1"/>
    <property type="molecule type" value="Genomic_DNA"/>
</dbReference>
<dbReference type="Proteomes" id="UP000587211">
    <property type="component" value="Unassembled WGS sequence"/>
</dbReference>
<evidence type="ECO:0000313" key="10">
    <source>
        <dbReference type="Proteomes" id="UP000659061"/>
    </source>
</evidence>
<comment type="subcellular location">
    <subcellularLocation>
        <location evidence="1">Cell membrane</location>
        <topology evidence="1">Multi-pass membrane protein</topology>
    </subcellularLocation>
</comment>
<dbReference type="AlphaFoldDB" id="A0A8I0KHH9"/>
<accession>A0A8I0KHH9</accession>
<feature type="transmembrane region" description="Helical" evidence="6">
    <location>
        <begin position="129"/>
        <end position="150"/>
    </location>
</feature>
<keyword evidence="2" id="KW-1003">Cell membrane</keyword>